<evidence type="ECO:0000313" key="2">
    <source>
        <dbReference type="Proteomes" id="UP001219518"/>
    </source>
</evidence>
<proteinExistence type="predicted"/>
<dbReference type="PANTHER" id="PTHR45749">
    <property type="match status" value="1"/>
</dbReference>
<gene>
    <name evidence="1" type="ORF">KUF71_002734</name>
</gene>
<dbReference type="PANTHER" id="PTHR45749:SF21">
    <property type="entry name" value="DUF4371 DOMAIN-CONTAINING PROTEIN"/>
    <property type="match status" value="1"/>
</dbReference>
<dbReference type="EMBL" id="JAHWGI010001439">
    <property type="protein sequence ID" value="KAK3932763.1"/>
    <property type="molecule type" value="Genomic_DNA"/>
</dbReference>
<dbReference type="AlphaFoldDB" id="A0AAE1LUN8"/>
<sequence>MKSLDRTAQPSLENFGHTKITDASKYADLKVAAFVAMHDTSVKSVDHLGELLRDLGKGSLLENVRLHRTKCSRLISAVIAPAFLTEFINDVGQMPLSLVIDEATDISVTKFICICIEYYSQSKGKMVSDFLGLIQVTDASGKGMALAVIEYCGKIGEPIKNCEAIGTDGASAMCGAINSIYTLLRREVPHLKLSNVFATQLINTNNWFAHSKFRKQNYEKYYETMNPNKKPKKLMALSTTRWLVWFPVSEIIFEQ</sequence>
<name>A0AAE1LUN8_9NEOP</name>
<comment type="caution">
    <text evidence="1">The sequence shown here is derived from an EMBL/GenBank/DDBJ whole genome shotgun (WGS) entry which is preliminary data.</text>
</comment>
<accession>A0AAE1LUN8</accession>
<dbReference type="Proteomes" id="UP001219518">
    <property type="component" value="Unassembled WGS sequence"/>
</dbReference>
<reference evidence="1" key="2">
    <citation type="journal article" date="2023" name="BMC Genomics">
        <title>Pest status, molecular evolution, and epigenetic factors derived from the genome assembly of Frankliniella fusca, a thysanopteran phytovirus vector.</title>
        <authorList>
            <person name="Catto M.A."/>
            <person name="Labadie P.E."/>
            <person name="Jacobson A.L."/>
            <person name="Kennedy G.G."/>
            <person name="Srinivasan R."/>
            <person name="Hunt B.G."/>
        </authorList>
    </citation>
    <scope>NUCLEOTIDE SEQUENCE</scope>
    <source>
        <strain evidence="1">PL_HMW_Pooled</strain>
    </source>
</reference>
<organism evidence="1 2">
    <name type="scientific">Frankliniella fusca</name>
    <dbReference type="NCBI Taxonomy" id="407009"/>
    <lineage>
        <taxon>Eukaryota</taxon>
        <taxon>Metazoa</taxon>
        <taxon>Ecdysozoa</taxon>
        <taxon>Arthropoda</taxon>
        <taxon>Hexapoda</taxon>
        <taxon>Insecta</taxon>
        <taxon>Pterygota</taxon>
        <taxon>Neoptera</taxon>
        <taxon>Paraneoptera</taxon>
        <taxon>Thysanoptera</taxon>
        <taxon>Terebrantia</taxon>
        <taxon>Thripoidea</taxon>
        <taxon>Thripidae</taxon>
        <taxon>Frankliniella</taxon>
    </lineage>
</organism>
<evidence type="ECO:0000313" key="1">
    <source>
        <dbReference type="EMBL" id="KAK3932763.1"/>
    </source>
</evidence>
<reference evidence="1" key="1">
    <citation type="submission" date="2021-07" db="EMBL/GenBank/DDBJ databases">
        <authorList>
            <person name="Catto M.A."/>
            <person name="Jacobson A."/>
            <person name="Kennedy G."/>
            <person name="Labadie P."/>
            <person name="Hunt B.G."/>
            <person name="Srinivasan R."/>
        </authorList>
    </citation>
    <scope>NUCLEOTIDE SEQUENCE</scope>
    <source>
        <strain evidence="1">PL_HMW_Pooled</strain>
        <tissue evidence="1">Head</tissue>
    </source>
</reference>
<keyword evidence="2" id="KW-1185">Reference proteome</keyword>
<protein>
    <submittedName>
        <fullName evidence="1">Zinc finger protein 862</fullName>
    </submittedName>
</protein>